<dbReference type="NCBIfam" id="NF008453">
    <property type="entry name" value="PRK11308.1"/>
    <property type="match status" value="2"/>
</dbReference>
<evidence type="ECO:0000256" key="2">
    <source>
        <dbReference type="ARBA" id="ARBA00005417"/>
    </source>
</evidence>
<keyword evidence="4" id="KW-1003">Cell membrane</keyword>
<dbReference type="InterPro" id="IPR027417">
    <property type="entry name" value="P-loop_NTPase"/>
</dbReference>
<dbReference type="PANTHER" id="PTHR43297">
    <property type="entry name" value="OLIGOPEPTIDE TRANSPORT ATP-BINDING PROTEIN APPD"/>
    <property type="match status" value="1"/>
</dbReference>
<keyword evidence="5" id="KW-0547">Nucleotide-binding</keyword>
<evidence type="ECO:0000256" key="7">
    <source>
        <dbReference type="ARBA" id="ARBA00023136"/>
    </source>
</evidence>
<evidence type="ECO:0000313" key="11">
    <source>
        <dbReference type="Proteomes" id="UP000666915"/>
    </source>
</evidence>
<evidence type="ECO:0000313" key="10">
    <source>
        <dbReference type="EMBL" id="MBO2441292.1"/>
    </source>
</evidence>
<evidence type="ECO:0000256" key="6">
    <source>
        <dbReference type="ARBA" id="ARBA00022840"/>
    </source>
</evidence>
<proteinExistence type="inferred from homology"/>
<keyword evidence="7" id="KW-0472">Membrane</keyword>
<accession>A0ABS3R650</accession>
<dbReference type="Proteomes" id="UP000666915">
    <property type="component" value="Unassembled WGS sequence"/>
</dbReference>
<comment type="similarity">
    <text evidence="2">Belongs to the ABC transporter superfamily.</text>
</comment>
<feature type="region of interest" description="Disordered" evidence="8">
    <location>
        <begin position="629"/>
        <end position="656"/>
    </location>
</feature>
<dbReference type="Pfam" id="PF08352">
    <property type="entry name" value="oligo_HPY"/>
    <property type="match status" value="2"/>
</dbReference>
<evidence type="ECO:0000256" key="1">
    <source>
        <dbReference type="ARBA" id="ARBA00004202"/>
    </source>
</evidence>
<reference evidence="10 11" key="1">
    <citation type="submission" date="2021-03" db="EMBL/GenBank/DDBJ databases">
        <authorList>
            <person name="Kanchanasin P."/>
            <person name="Saeng-In P."/>
            <person name="Phongsopitanun W."/>
            <person name="Yuki M."/>
            <person name="Kudo T."/>
            <person name="Ohkuma M."/>
            <person name="Tanasupawat S."/>
        </authorList>
    </citation>
    <scope>NUCLEOTIDE SEQUENCE [LARGE SCALE GENOMIC DNA]</scope>
    <source>
        <strain evidence="10 11">L46</strain>
    </source>
</reference>
<keyword evidence="3" id="KW-0813">Transport</keyword>
<dbReference type="Gene3D" id="3.40.50.300">
    <property type="entry name" value="P-loop containing nucleotide triphosphate hydrolases"/>
    <property type="match status" value="2"/>
</dbReference>
<comment type="caution">
    <text evidence="10">The sequence shown here is derived from an EMBL/GenBank/DDBJ whole genome shotgun (WGS) entry which is preliminary data.</text>
</comment>
<dbReference type="InterPro" id="IPR017871">
    <property type="entry name" value="ABC_transporter-like_CS"/>
</dbReference>
<dbReference type="GO" id="GO:0005524">
    <property type="term" value="F:ATP binding"/>
    <property type="evidence" value="ECO:0007669"/>
    <property type="project" value="UniProtKB-KW"/>
</dbReference>
<evidence type="ECO:0000259" key="9">
    <source>
        <dbReference type="PROSITE" id="PS50893"/>
    </source>
</evidence>
<gene>
    <name evidence="10" type="ORF">J4557_27575</name>
</gene>
<name>A0ABS3R650_9ACTN</name>
<evidence type="ECO:0000256" key="8">
    <source>
        <dbReference type="SAM" id="MobiDB-lite"/>
    </source>
</evidence>
<evidence type="ECO:0000256" key="5">
    <source>
        <dbReference type="ARBA" id="ARBA00022741"/>
    </source>
</evidence>
<dbReference type="NCBIfam" id="TIGR01727">
    <property type="entry name" value="oligo_HPY"/>
    <property type="match status" value="2"/>
</dbReference>
<sequence length="704" mass="74744">MAAGARGGDVRTGEEPLLAVEGLCTSIRTSRSAVRAVDGVDLTLRRGETLGLVGESGSGKSMTGLSVMGLLPPGGQVTGGSIRLEGRELAGLPERRYQRIRGNEIAMVFQDPMTSLNPTKTIGEQIAEPVRLHRGASRREARDRALEMLAMVGIAGPAERLGQYPHELSGGLRQRVMIAMALSCEPKVLIADEPTTALDVTVQAQVLRLLHDLKERLGMAMLLITHDMGVVAQWVDRVGVMYAGGVIESASTAELFTGMRHPYAQGLLACTPRLTQRREDVLYSIPGSPPDLAAPPAGCRFAARCGRADDRCRTEAPALTERRPGHTVACWNPVDGPLPAAAAGPAKAPGPAAGTARDEPAAGPADPVVVVADLVKEYPAGRSLRGPARSVKAVSGVSFEVPRGRTFGLVGESGSGKSTLARMLVALERPSSGGVTALGGDLARLRGRELRRHRRDLQMMFQDSLDALDPRMRVGAVLAEPFAAQGVGTAGERLTAIRGLLDEVGLPHDVLDRHPHEFSGGQRQRIALARALALNPRVIVADEPVSALDVSIRSQVLNLMRRLQAKHDLTFVVISHDLTVVRYLADTVGVMYLGKLVEIGSPDDVYLRAAHPYTAGLIAAIPVPEPGAEHAGEAGVGAADQPGATEMPSPFDPPSGCRFRTRCPRAQARCAEEEPLLRDFGPGHVAACHFPLREPEPEPAARAV</sequence>
<dbReference type="Pfam" id="PF00005">
    <property type="entry name" value="ABC_tran"/>
    <property type="match status" value="2"/>
</dbReference>
<evidence type="ECO:0000256" key="4">
    <source>
        <dbReference type="ARBA" id="ARBA00022475"/>
    </source>
</evidence>
<feature type="domain" description="ABC transporter" evidence="9">
    <location>
        <begin position="18"/>
        <end position="268"/>
    </location>
</feature>
<dbReference type="InterPro" id="IPR013563">
    <property type="entry name" value="Oligopep_ABC_C"/>
</dbReference>
<keyword evidence="11" id="KW-1185">Reference proteome</keyword>
<keyword evidence="6 10" id="KW-0067">ATP-binding</keyword>
<dbReference type="PROSITE" id="PS00211">
    <property type="entry name" value="ABC_TRANSPORTER_1"/>
    <property type="match status" value="1"/>
</dbReference>
<feature type="domain" description="ABC transporter" evidence="9">
    <location>
        <begin position="369"/>
        <end position="618"/>
    </location>
</feature>
<evidence type="ECO:0000256" key="3">
    <source>
        <dbReference type="ARBA" id="ARBA00022448"/>
    </source>
</evidence>
<dbReference type="InterPro" id="IPR003439">
    <property type="entry name" value="ABC_transporter-like_ATP-bd"/>
</dbReference>
<organism evidence="10 11">
    <name type="scientific">Actinomadura nitritigenes</name>
    <dbReference type="NCBI Taxonomy" id="134602"/>
    <lineage>
        <taxon>Bacteria</taxon>
        <taxon>Bacillati</taxon>
        <taxon>Actinomycetota</taxon>
        <taxon>Actinomycetes</taxon>
        <taxon>Streptosporangiales</taxon>
        <taxon>Thermomonosporaceae</taxon>
        <taxon>Actinomadura</taxon>
    </lineage>
</organism>
<dbReference type="InterPro" id="IPR003593">
    <property type="entry name" value="AAA+_ATPase"/>
</dbReference>
<dbReference type="SMART" id="SM00382">
    <property type="entry name" value="AAA"/>
    <property type="match status" value="2"/>
</dbReference>
<dbReference type="PROSITE" id="PS50893">
    <property type="entry name" value="ABC_TRANSPORTER_2"/>
    <property type="match status" value="2"/>
</dbReference>
<dbReference type="InterPro" id="IPR050388">
    <property type="entry name" value="ABC_Ni/Peptide_Import"/>
</dbReference>
<dbReference type="EMBL" id="JAGEOK010000018">
    <property type="protein sequence ID" value="MBO2441292.1"/>
    <property type="molecule type" value="Genomic_DNA"/>
</dbReference>
<dbReference type="SUPFAM" id="SSF52540">
    <property type="entry name" value="P-loop containing nucleoside triphosphate hydrolases"/>
    <property type="match status" value="2"/>
</dbReference>
<comment type="subcellular location">
    <subcellularLocation>
        <location evidence="1">Cell membrane</location>
        <topology evidence="1">Peripheral membrane protein</topology>
    </subcellularLocation>
</comment>
<dbReference type="PANTHER" id="PTHR43297:SF2">
    <property type="entry name" value="DIPEPTIDE TRANSPORT ATP-BINDING PROTEIN DPPD"/>
    <property type="match status" value="1"/>
</dbReference>
<dbReference type="CDD" id="cd03257">
    <property type="entry name" value="ABC_NikE_OppD_transporters"/>
    <property type="match status" value="2"/>
</dbReference>
<dbReference type="NCBIfam" id="NF007739">
    <property type="entry name" value="PRK10419.1"/>
    <property type="match status" value="2"/>
</dbReference>
<feature type="region of interest" description="Disordered" evidence="8">
    <location>
        <begin position="341"/>
        <end position="364"/>
    </location>
</feature>
<protein>
    <submittedName>
        <fullName evidence="10">ABC transporter ATP-binding protein</fullName>
    </submittedName>
</protein>